<evidence type="ECO:0000259" key="3">
    <source>
        <dbReference type="PROSITE" id="PS50048"/>
    </source>
</evidence>
<dbReference type="PANTHER" id="PTHR38791">
    <property type="entry name" value="ZN(II)2CYS6 TRANSCRIPTION FACTOR (EUROFUNG)-RELATED-RELATED"/>
    <property type="match status" value="1"/>
</dbReference>
<evidence type="ECO:0000256" key="2">
    <source>
        <dbReference type="SAM" id="MobiDB-lite"/>
    </source>
</evidence>
<evidence type="ECO:0000256" key="1">
    <source>
        <dbReference type="ARBA" id="ARBA00023242"/>
    </source>
</evidence>
<dbReference type="EMBL" id="JAGSXJ010000050">
    <property type="protein sequence ID" value="KAH6661658.1"/>
    <property type="molecule type" value="Genomic_DNA"/>
</dbReference>
<dbReference type="PROSITE" id="PS50048">
    <property type="entry name" value="ZN2_CY6_FUNGAL_2"/>
    <property type="match status" value="1"/>
</dbReference>
<evidence type="ECO:0000313" key="5">
    <source>
        <dbReference type="Proteomes" id="UP000770015"/>
    </source>
</evidence>
<name>A0A9P8UY44_9PEZI</name>
<gene>
    <name evidence="4" type="ORF">F5X68DRAFT_178576</name>
</gene>
<dbReference type="Pfam" id="PF00172">
    <property type="entry name" value="Zn_clus"/>
    <property type="match status" value="1"/>
</dbReference>
<protein>
    <recommendedName>
        <fullName evidence="3">Zn(2)-C6 fungal-type domain-containing protein</fullName>
    </recommendedName>
</protein>
<dbReference type="InterPro" id="IPR036864">
    <property type="entry name" value="Zn2-C6_fun-type_DNA-bd_sf"/>
</dbReference>
<evidence type="ECO:0000313" key="4">
    <source>
        <dbReference type="EMBL" id="KAH6661658.1"/>
    </source>
</evidence>
<organism evidence="4 5">
    <name type="scientific">Plectosphaerella plurivora</name>
    <dbReference type="NCBI Taxonomy" id="936078"/>
    <lineage>
        <taxon>Eukaryota</taxon>
        <taxon>Fungi</taxon>
        <taxon>Dikarya</taxon>
        <taxon>Ascomycota</taxon>
        <taxon>Pezizomycotina</taxon>
        <taxon>Sordariomycetes</taxon>
        <taxon>Hypocreomycetidae</taxon>
        <taxon>Glomerellales</taxon>
        <taxon>Plectosphaerellaceae</taxon>
        <taxon>Plectosphaerella</taxon>
    </lineage>
</organism>
<dbReference type="GO" id="GO:0008270">
    <property type="term" value="F:zinc ion binding"/>
    <property type="evidence" value="ECO:0007669"/>
    <property type="project" value="InterPro"/>
</dbReference>
<dbReference type="Gene3D" id="4.10.240.10">
    <property type="entry name" value="Zn(2)-C6 fungal-type DNA-binding domain"/>
    <property type="match status" value="1"/>
</dbReference>
<dbReference type="SUPFAM" id="SSF57701">
    <property type="entry name" value="Zn2/Cys6 DNA-binding domain"/>
    <property type="match status" value="1"/>
</dbReference>
<dbReference type="OrthoDB" id="5280547at2759"/>
<dbReference type="PROSITE" id="PS00463">
    <property type="entry name" value="ZN2_CY6_FUNGAL_1"/>
    <property type="match status" value="1"/>
</dbReference>
<dbReference type="Proteomes" id="UP000770015">
    <property type="component" value="Unassembled WGS sequence"/>
</dbReference>
<feature type="compositionally biased region" description="Polar residues" evidence="2">
    <location>
        <begin position="121"/>
        <end position="149"/>
    </location>
</feature>
<dbReference type="AlphaFoldDB" id="A0A9P8UY44"/>
<proteinExistence type="predicted"/>
<dbReference type="CDD" id="cd00067">
    <property type="entry name" value="GAL4"/>
    <property type="match status" value="1"/>
</dbReference>
<accession>A0A9P8UY44</accession>
<keyword evidence="1" id="KW-0539">Nucleus</keyword>
<dbReference type="InterPro" id="IPR053175">
    <property type="entry name" value="DHMBA_Reg_Transcription_Factor"/>
</dbReference>
<comment type="caution">
    <text evidence="4">The sequence shown here is derived from an EMBL/GenBank/DDBJ whole genome shotgun (WGS) entry which is preliminary data.</text>
</comment>
<dbReference type="GO" id="GO:0000981">
    <property type="term" value="F:DNA-binding transcription factor activity, RNA polymerase II-specific"/>
    <property type="evidence" value="ECO:0007669"/>
    <property type="project" value="InterPro"/>
</dbReference>
<dbReference type="InterPro" id="IPR001138">
    <property type="entry name" value="Zn2Cys6_DnaBD"/>
</dbReference>
<feature type="domain" description="Zn(2)-C6 fungal-type" evidence="3">
    <location>
        <begin position="10"/>
        <end position="38"/>
    </location>
</feature>
<reference evidence="4" key="1">
    <citation type="journal article" date="2021" name="Nat. Commun.">
        <title>Genetic determinants of endophytism in the Arabidopsis root mycobiome.</title>
        <authorList>
            <person name="Mesny F."/>
            <person name="Miyauchi S."/>
            <person name="Thiergart T."/>
            <person name="Pickel B."/>
            <person name="Atanasova L."/>
            <person name="Karlsson M."/>
            <person name="Huettel B."/>
            <person name="Barry K.W."/>
            <person name="Haridas S."/>
            <person name="Chen C."/>
            <person name="Bauer D."/>
            <person name="Andreopoulos W."/>
            <person name="Pangilinan J."/>
            <person name="LaButti K."/>
            <person name="Riley R."/>
            <person name="Lipzen A."/>
            <person name="Clum A."/>
            <person name="Drula E."/>
            <person name="Henrissat B."/>
            <person name="Kohler A."/>
            <person name="Grigoriev I.V."/>
            <person name="Martin F.M."/>
            <person name="Hacquard S."/>
        </authorList>
    </citation>
    <scope>NUCLEOTIDE SEQUENCE</scope>
    <source>
        <strain evidence="4">MPI-SDFR-AT-0117</strain>
    </source>
</reference>
<keyword evidence="5" id="KW-1185">Reference proteome</keyword>
<sequence>MVYCGKASEGCQNCRKRRIKCDKAKPECSQCVRQSMQCPGYRDQLSLMFRDESTKVIRKAHAQWGLDAPSSAGEAAATGITSEEPEIVTSHFVTEGRGSRARAGHASSEHKAPIRHRRLSAASTQASQNGSKQAVPSSQALKITRSSSLSIPPPTASPSNTTSLESSAAKPSLSLIPIGPTIEEQGIHFYVNRYLVGLPDEPKSTSDLTASHWIWNPALQHIVAAIGLAGLSNLTGNAGMMAAAREKYGRALRQTGQLIQPPNSPSLDVTMRSVVMLAMYEVVKGTHHAHGTVHAHVMGGAALIKSWIPLPNAPFGGFRALIQLSYSIFIPIQVAAMEVPRQLFDWIAVATQLQYEIDRPATDLAVIIARFLQISAFVESQVLSDGRPKTSNAIHQLLDLDADMSAWAAGLQGVWLYQIEKAPHLSARALFRGEYHVYYDVLIARTWNYFRWARILVNQILVDLVDKYPVSSLPLVSVIRRNQALRTIRRLAKDTLVSTPSHWRHPLLEDTRITVENAGGGGAGAAGIPALLFQLKVASCSPGVPREYWQWALDIITTIWGDMGMLYARIVIEAMRAHQDNIQRGGADGILAETW</sequence>
<feature type="region of interest" description="Disordered" evidence="2">
    <location>
        <begin position="95"/>
        <end position="166"/>
    </location>
</feature>
<dbReference type="PANTHER" id="PTHR38791:SF5">
    <property type="entry name" value="TRANSCRIPTION FACTOR DBAG-RELATED"/>
    <property type="match status" value="1"/>
</dbReference>
<dbReference type="SMART" id="SM00066">
    <property type="entry name" value="GAL4"/>
    <property type="match status" value="1"/>
</dbReference>